<evidence type="ECO:0000256" key="1">
    <source>
        <dbReference type="ARBA" id="ARBA00011073"/>
    </source>
</evidence>
<dbReference type="InterPro" id="IPR000209">
    <property type="entry name" value="Peptidase_S8/S53_dom"/>
</dbReference>
<dbReference type="Gene3D" id="2.60.120.1290">
    <property type="match status" value="1"/>
</dbReference>
<evidence type="ECO:0000313" key="11">
    <source>
        <dbReference type="Proteomes" id="UP000266172"/>
    </source>
</evidence>
<evidence type="ECO:0000256" key="6">
    <source>
        <dbReference type="PROSITE-ProRule" id="PRU01240"/>
    </source>
</evidence>
<dbReference type="PANTHER" id="PTHR43806:SF11">
    <property type="entry name" value="CEREVISIN-RELATED"/>
    <property type="match status" value="1"/>
</dbReference>
<dbReference type="GO" id="GO:0004252">
    <property type="term" value="F:serine-type endopeptidase activity"/>
    <property type="evidence" value="ECO:0007669"/>
    <property type="project" value="UniProtKB-UniRule"/>
</dbReference>
<dbReference type="Pfam" id="PF00082">
    <property type="entry name" value="Peptidase_S8"/>
    <property type="match status" value="2"/>
</dbReference>
<dbReference type="EMBL" id="QRVL01000001">
    <property type="protein sequence ID" value="RGS42497.1"/>
    <property type="molecule type" value="Genomic_DNA"/>
</dbReference>
<evidence type="ECO:0000259" key="9">
    <source>
        <dbReference type="Pfam" id="PF18425"/>
    </source>
</evidence>
<keyword evidence="3 6" id="KW-0378">Hydrolase</keyword>
<dbReference type="InterPro" id="IPR050131">
    <property type="entry name" value="Peptidase_S8_subtilisin-like"/>
</dbReference>
<comment type="similarity">
    <text evidence="1 6 7">Belongs to the peptidase S8 family.</text>
</comment>
<dbReference type="PRINTS" id="PR00723">
    <property type="entry name" value="SUBTILISIN"/>
</dbReference>
<reference evidence="10 11" key="1">
    <citation type="submission" date="2018-08" db="EMBL/GenBank/DDBJ databases">
        <title>A genome reference for cultivated species of the human gut microbiota.</title>
        <authorList>
            <person name="Zou Y."/>
            <person name="Xue W."/>
            <person name="Luo G."/>
        </authorList>
    </citation>
    <scope>NUCLEOTIDE SEQUENCE [LARGE SCALE GENOMIC DNA]</scope>
    <source>
        <strain evidence="10 11">AF22-12AC</strain>
    </source>
</reference>
<proteinExistence type="inferred from homology"/>
<keyword evidence="2 6" id="KW-0645">Protease</keyword>
<evidence type="ECO:0000256" key="7">
    <source>
        <dbReference type="RuleBase" id="RU003355"/>
    </source>
</evidence>
<feature type="domain" description="Csp protease B prodomain" evidence="9">
    <location>
        <begin position="4"/>
        <end position="101"/>
    </location>
</feature>
<dbReference type="GO" id="GO:0006508">
    <property type="term" value="P:proteolysis"/>
    <property type="evidence" value="ECO:0007669"/>
    <property type="project" value="UniProtKB-KW"/>
</dbReference>
<dbReference type="InterPro" id="IPR023828">
    <property type="entry name" value="Peptidase_S8_Ser-AS"/>
</dbReference>
<sequence length="595" mass="64714">MPNEKMENLLNLALAATQEEREKSLELDIGYDSAEQTWEVIVKFVGTTEELEALLFKNFPEEYPRIQLTNLQNEYAVLVLPEHLVEPVAALDKIEYMEKPKLLFFAVDNGKRASCITQLQERTGLSGAGVLVAVIDSGIDYAHPDFRRADGTTRIVSLWDQTIPASRGLSAPAGYFLGTEYDEARINEALAQPTEQQRYAVCPSRDASGHGTHVAGIAAGNGRASEGRYRGVAYESDLLIVKLGNQREGAFPRTTELMQAVDYCLRKAQERQQPIAINLSFGNNYGSHTGTSLIETYLDDLANYWKSSIVIGSGNEGAAATHTAGALGMGQAENVEFAVSAYESALNLQIWKSYADEMAVLLIHPGGMQIGPIRQIQGPQRFTLGQTQILLYYGEPSPYSPYQEIYLDFLPVRDYVDSGIWTVRLIPQRIVTGRYDMWFPAGGVLNEGTGFLLPREETTLTIPSTAAKVITVGAYDARFGQLAGFSGRGFTGNGQVKPDLAAPGVEITSCAPGGGYTARSGTSMATPFVTGSAALLMEWGIVRGNDAYLYGEKIKAYLIRGARPLGGGRASGLLQEYPNPQVGWGTLCLSDSLPE</sequence>
<feature type="domain" description="Peptidase S8/S53" evidence="8">
    <location>
        <begin position="127"/>
        <end position="361"/>
    </location>
</feature>
<dbReference type="Gene3D" id="3.30.70.2980">
    <property type="match status" value="1"/>
</dbReference>
<protein>
    <submittedName>
        <fullName evidence="10">Peptidase S8</fullName>
    </submittedName>
</protein>
<dbReference type="InterPro" id="IPR017310">
    <property type="entry name" value="Pept_S8A_subtilisin_clostridia"/>
</dbReference>
<gene>
    <name evidence="10" type="ORF">DWX93_04050</name>
</gene>
<evidence type="ECO:0000256" key="4">
    <source>
        <dbReference type="ARBA" id="ARBA00022825"/>
    </source>
</evidence>
<organism evidence="10 11">
    <name type="scientific">Roseburia hominis</name>
    <dbReference type="NCBI Taxonomy" id="301301"/>
    <lineage>
        <taxon>Bacteria</taxon>
        <taxon>Bacillati</taxon>
        <taxon>Bacillota</taxon>
        <taxon>Clostridia</taxon>
        <taxon>Lachnospirales</taxon>
        <taxon>Lachnospiraceae</taxon>
        <taxon>Roseburia</taxon>
    </lineage>
</organism>
<evidence type="ECO:0000256" key="3">
    <source>
        <dbReference type="ARBA" id="ARBA00022801"/>
    </source>
</evidence>
<keyword evidence="4 6" id="KW-0720">Serine protease</keyword>
<dbReference type="InterPro" id="IPR023827">
    <property type="entry name" value="Peptidase_S8_Asp-AS"/>
</dbReference>
<comment type="caution">
    <text evidence="10">The sequence shown here is derived from an EMBL/GenBank/DDBJ whole genome shotgun (WGS) entry which is preliminary data.</text>
</comment>
<dbReference type="InterPro" id="IPR015500">
    <property type="entry name" value="Peptidase_S8_subtilisin-rel"/>
</dbReference>
<dbReference type="CDD" id="cd07478">
    <property type="entry name" value="Peptidases_S8_CspA-like"/>
    <property type="match status" value="1"/>
</dbReference>
<dbReference type="InterPro" id="IPR041365">
    <property type="entry name" value="CspB_prodomain"/>
</dbReference>
<dbReference type="Proteomes" id="UP000266172">
    <property type="component" value="Unassembled WGS sequence"/>
</dbReference>
<evidence type="ECO:0000256" key="5">
    <source>
        <dbReference type="PIRSR" id="PIRSR615500-1"/>
    </source>
</evidence>
<feature type="active site" description="Charge relay system" evidence="5 6">
    <location>
        <position position="523"/>
    </location>
</feature>
<dbReference type="PROSITE" id="PS00136">
    <property type="entry name" value="SUBTILASE_ASP"/>
    <property type="match status" value="1"/>
</dbReference>
<evidence type="ECO:0000259" key="8">
    <source>
        <dbReference type="Pfam" id="PF00082"/>
    </source>
</evidence>
<dbReference type="PROSITE" id="PS00138">
    <property type="entry name" value="SUBTILASE_SER"/>
    <property type="match status" value="1"/>
</dbReference>
<dbReference type="InterPro" id="IPR034045">
    <property type="entry name" value="Pep_S8_CspA-like"/>
</dbReference>
<dbReference type="Gene3D" id="3.40.50.200">
    <property type="entry name" value="Peptidase S8/S53 domain"/>
    <property type="match status" value="1"/>
</dbReference>
<dbReference type="Pfam" id="PF18425">
    <property type="entry name" value="CspB_prodomain"/>
    <property type="match status" value="1"/>
</dbReference>
<dbReference type="PROSITE" id="PS00137">
    <property type="entry name" value="SUBTILASE_HIS"/>
    <property type="match status" value="1"/>
</dbReference>
<feature type="domain" description="Peptidase S8/S53" evidence="8">
    <location>
        <begin position="458"/>
        <end position="569"/>
    </location>
</feature>
<dbReference type="InterPro" id="IPR022398">
    <property type="entry name" value="Peptidase_S8_His-AS"/>
</dbReference>
<dbReference type="InterPro" id="IPR036852">
    <property type="entry name" value="Peptidase_S8/S53_dom_sf"/>
</dbReference>
<feature type="active site" description="Charge relay system" evidence="5 6">
    <location>
        <position position="136"/>
    </location>
</feature>
<evidence type="ECO:0000313" key="10">
    <source>
        <dbReference type="EMBL" id="RGS42497.1"/>
    </source>
</evidence>
<dbReference type="RefSeq" id="WP_118096721.1">
    <property type="nucleotide sequence ID" value="NZ_QRVL01000001.1"/>
</dbReference>
<feature type="active site" description="Charge relay system" evidence="5 6">
    <location>
        <position position="210"/>
    </location>
</feature>
<name>A0A395VAZ2_9FIRM</name>
<dbReference type="PANTHER" id="PTHR43806">
    <property type="entry name" value="PEPTIDASE S8"/>
    <property type="match status" value="1"/>
</dbReference>
<dbReference type="PROSITE" id="PS51892">
    <property type="entry name" value="SUBTILASE"/>
    <property type="match status" value="1"/>
</dbReference>
<evidence type="ECO:0000256" key="2">
    <source>
        <dbReference type="ARBA" id="ARBA00022670"/>
    </source>
</evidence>
<dbReference type="PIRSF" id="PIRSF037894">
    <property type="entry name" value="Subtilisin_rel_CspABC"/>
    <property type="match status" value="1"/>
</dbReference>
<dbReference type="SUPFAM" id="SSF52743">
    <property type="entry name" value="Subtilisin-like"/>
    <property type="match status" value="1"/>
</dbReference>
<accession>A0A395VAZ2</accession>
<dbReference type="AlphaFoldDB" id="A0A395VAZ2"/>